<dbReference type="PANTHER" id="PTHR10791">
    <property type="entry name" value="RAG1-ACTIVATING PROTEIN 1"/>
    <property type="match status" value="1"/>
</dbReference>
<feature type="transmembrane region" description="Helical" evidence="9">
    <location>
        <begin position="21"/>
        <end position="39"/>
    </location>
</feature>
<dbReference type="InterPro" id="IPR047664">
    <property type="entry name" value="SWEET"/>
</dbReference>
<evidence type="ECO:0000256" key="6">
    <source>
        <dbReference type="ARBA" id="ARBA00022737"/>
    </source>
</evidence>
<keyword evidence="7 9" id="KW-1133">Transmembrane helix</keyword>
<dbReference type="FunCoup" id="A0A059BP68">
    <property type="interactions" value="565"/>
</dbReference>
<comment type="function">
    <text evidence="9">Mediates both low-affinity uptake and efflux of sugar across the membrane.</text>
</comment>
<dbReference type="GO" id="GO:0016020">
    <property type="term" value="C:membrane"/>
    <property type="evidence" value="ECO:0000318"/>
    <property type="project" value="GO_Central"/>
</dbReference>
<dbReference type="AlphaFoldDB" id="A0A059BP68"/>
<feature type="transmembrane region" description="Helical" evidence="9">
    <location>
        <begin position="45"/>
        <end position="68"/>
    </location>
</feature>
<evidence type="ECO:0000256" key="9">
    <source>
        <dbReference type="RuleBase" id="RU910715"/>
    </source>
</evidence>
<evidence type="ECO:0000256" key="8">
    <source>
        <dbReference type="ARBA" id="ARBA00023136"/>
    </source>
</evidence>
<reference evidence="10" key="1">
    <citation type="submission" date="2013-07" db="EMBL/GenBank/DDBJ databases">
        <title>The genome of Eucalyptus grandis.</title>
        <authorList>
            <person name="Schmutz J."/>
            <person name="Hayes R."/>
            <person name="Myburg A."/>
            <person name="Tuskan G."/>
            <person name="Grattapaglia D."/>
            <person name="Rokhsar D.S."/>
        </authorList>
    </citation>
    <scope>NUCLEOTIDE SEQUENCE</scope>
    <source>
        <tissue evidence="10">Leaf extractions</tissue>
    </source>
</reference>
<dbReference type="GO" id="GO:0012505">
    <property type="term" value="C:endomembrane system"/>
    <property type="evidence" value="ECO:0007669"/>
    <property type="project" value="UniProtKB-SubCell"/>
</dbReference>
<gene>
    <name evidence="10" type="ORF">EUGRSUZ_F01609</name>
</gene>
<comment type="similarity">
    <text evidence="2 9">Belongs to the SWEET sugar transporter family.</text>
</comment>
<keyword evidence="6" id="KW-0677">Repeat</keyword>
<proteinExistence type="inferred from homology"/>
<comment type="subcellular location">
    <subcellularLocation>
        <location evidence="1">Endomembrane system</location>
        <topology evidence="1">Multi-pass membrane protein</topology>
    </subcellularLocation>
</comment>
<dbReference type="Gramene" id="KCW67903">
    <property type="protein sequence ID" value="KCW67903"/>
    <property type="gene ID" value="EUGRSUZ_F01609"/>
</dbReference>
<dbReference type="InParanoid" id="A0A059BP68"/>
<evidence type="ECO:0000256" key="1">
    <source>
        <dbReference type="ARBA" id="ARBA00004127"/>
    </source>
</evidence>
<keyword evidence="4 9" id="KW-0762">Sugar transport</keyword>
<dbReference type="InterPro" id="IPR004316">
    <property type="entry name" value="SWEET_rpt"/>
</dbReference>
<keyword evidence="8 9" id="KW-0472">Membrane</keyword>
<comment type="caution">
    <text evidence="9">Lacks conserved residue(s) required for the propagation of feature annotation.</text>
</comment>
<keyword evidence="3 9" id="KW-0813">Transport</keyword>
<organism evidence="10">
    <name type="scientific">Eucalyptus grandis</name>
    <name type="common">Flooded gum</name>
    <dbReference type="NCBI Taxonomy" id="71139"/>
    <lineage>
        <taxon>Eukaryota</taxon>
        <taxon>Viridiplantae</taxon>
        <taxon>Streptophyta</taxon>
        <taxon>Embryophyta</taxon>
        <taxon>Tracheophyta</taxon>
        <taxon>Spermatophyta</taxon>
        <taxon>Magnoliopsida</taxon>
        <taxon>eudicotyledons</taxon>
        <taxon>Gunneridae</taxon>
        <taxon>Pentapetalae</taxon>
        <taxon>rosids</taxon>
        <taxon>malvids</taxon>
        <taxon>Myrtales</taxon>
        <taxon>Myrtaceae</taxon>
        <taxon>Myrtoideae</taxon>
        <taxon>Eucalypteae</taxon>
        <taxon>Eucalyptus</taxon>
    </lineage>
</organism>
<evidence type="ECO:0000256" key="5">
    <source>
        <dbReference type="ARBA" id="ARBA00022692"/>
    </source>
</evidence>
<name>A0A059BP68_EUCGR</name>
<feature type="transmembrane region" description="Helical" evidence="9">
    <location>
        <begin position="155"/>
        <end position="176"/>
    </location>
</feature>
<evidence type="ECO:0000256" key="2">
    <source>
        <dbReference type="ARBA" id="ARBA00007809"/>
    </source>
</evidence>
<dbReference type="PANTHER" id="PTHR10791:SF165">
    <property type="entry name" value="BIDIRECTIONAL SUGAR TRANSPORTER SWEET10"/>
    <property type="match status" value="1"/>
</dbReference>
<dbReference type="GO" id="GO:0008643">
    <property type="term" value="P:carbohydrate transport"/>
    <property type="evidence" value="ECO:0000318"/>
    <property type="project" value="GO_Central"/>
</dbReference>
<feature type="transmembrane region" description="Helical" evidence="9">
    <location>
        <begin position="188"/>
        <end position="217"/>
    </location>
</feature>
<evidence type="ECO:0000256" key="4">
    <source>
        <dbReference type="ARBA" id="ARBA00022597"/>
    </source>
</evidence>
<dbReference type="OMA" id="KLVMGIM"/>
<evidence type="ECO:0000256" key="3">
    <source>
        <dbReference type="ARBA" id="ARBA00022448"/>
    </source>
</evidence>
<dbReference type="EMBL" id="KK198758">
    <property type="protein sequence ID" value="KCW67903.1"/>
    <property type="molecule type" value="Genomic_DNA"/>
</dbReference>
<accession>A0A059BP68</accession>
<dbReference type="Gene3D" id="1.20.1280.290">
    <property type="match status" value="3"/>
</dbReference>
<dbReference type="GO" id="GO:0051119">
    <property type="term" value="F:sugar transmembrane transporter activity"/>
    <property type="evidence" value="ECO:0000318"/>
    <property type="project" value="GO_Central"/>
</dbReference>
<keyword evidence="5 9" id="KW-0812">Transmembrane</keyword>
<evidence type="ECO:0000313" key="10">
    <source>
        <dbReference type="EMBL" id="KCW67903.1"/>
    </source>
</evidence>
<feature type="transmembrane region" description="Helical" evidence="9">
    <location>
        <begin position="128"/>
        <end position="148"/>
    </location>
</feature>
<evidence type="ECO:0000256" key="7">
    <source>
        <dbReference type="ARBA" id="ARBA00022989"/>
    </source>
</evidence>
<dbReference type="Pfam" id="PF03083">
    <property type="entry name" value="MtN3_slv"/>
    <property type="match status" value="3"/>
</dbReference>
<protein>
    <recommendedName>
        <fullName evidence="9">Bidirectional sugar transporter SWEET</fullName>
    </recommendedName>
</protein>
<sequence>MCGRPTFYGIYKRKSTQRFQSIPYAVSLLSVMLLLYYGVVKKDTLLITTNGIGCVITAALSRLLMWLLTSSMLAKGNVVSLITFLAPLPTFYGIYKRKSTQRFQSIPYVVSLLSAMLLLYYGVDTLLITTNGIGCVITAAYVAAYLVYRARIIGWICMTFSLGIFVAPLCILRKVIKTRSVEFMPITLSIFLTLGAIVPNVLGFVLGGVQIVLYAIYRKNAKKVIVEPNLQLQELRKEIIDVVKLSATACLELKPVLAAQLKDILKDGVSEDEQIVEMPSQTIKA</sequence>